<sequence length="217" mass="24516">MNQHFPFMQLPLELRFIIYKALLVKPDPIDCTQHGYIYMPRFAGDRHWSDHDAPPTEPHNLALLRTSRTIHAECSPFFYAHNTFLAPSLGSLLYWLQIELSACHRAAVARLVVYWDDDRPGVTMQVLQSCVGLRVLEIRFLEITPLGRGGNWGRFDGLGDLMGLRGIEGLVVRRDEGDEGVRGGYEGWETLVGRLEVVRGLRTEGVLGRRYGRGLGG</sequence>
<dbReference type="PANTHER" id="PTHR38790">
    <property type="entry name" value="2EXR DOMAIN-CONTAINING PROTEIN-RELATED"/>
    <property type="match status" value="1"/>
</dbReference>
<gene>
    <name evidence="2" type="ORF">OHK93_005104</name>
</gene>
<dbReference type="Proteomes" id="UP001161017">
    <property type="component" value="Unassembled WGS sequence"/>
</dbReference>
<comment type="caution">
    <text evidence="2">The sequence shown here is derived from an EMBL/GenBank/DDBJ whole genome shotgun (WGS) entry which is preliminary data.</text>
</comment>
<dbReference type="Pfam" id="PF24864">
    <property type="entry name" value="DUF7730"/>
    <property type="match status" value="1"/>
</dbReference>
<name>A0AA43QXQ8_9LECA</name>
<feature type="domain" description="DUF7730" evidence="1">
    <location>
        <begin position="7"/>
        <end position="120"/>
    </location>
</feature>
<organism evidence="2 3">
    <name type="scientific">Ramalina farinacea</name>
    <dbReference type="NCBI Taxonomy" id="258253"/>
    <lineage>
        <taxon>Eukaryota</taxon>
        <taxon>Fungi</taxon>
        <taxon>Dikarya</taxon>
        <taxon>Ascomycota</taxon>
        <taxon>Pezizomycotina</taxon>
        <taxon>Lecanoromycetes</taxon>
        <taxon>OSLEUM clade</taxon>
        <taxon>Lecanoromycetidae</taxon>
        <taxon>Lecanorales</taxon>
        <taxon>Lecanorineae</taxon>
        <taxon>Ramalinaceae</taxon>
        <taxon>Ramalina</taxon>
    </lineage>
</organism>
<evidence type="ECO:0000313" key="2">
    <source>
        <dbReference type="EMBL" id="MDI1493316.1"/>
    </source>
</evidence>
<evidence type="ECO:0000313" key="3">
    <source>
        <dbReference type="Proteomes" id="UP001161017"/>
    </source>
</evidence>
<dbReference type="AlphaFoldDB" id="A0AA43QXQ8"/>
<proteinExistence type="predicted"/>
<dbReference type="InterPro" id="IPR056632">
    <property type="entry name" value="DUF7730"/>
</dbReference>
<dbReference type="EMBL" id="JAPUFD010000025">
    <property type="protein sequence ID" value="MDI1493316.1"/>
    <property type="molecule type" value="Genomic_DNA"/>
</dbReference>
<protein>
    <recommendedName>
        <fullName evidence="1">DUF7730 domain-containing protein</fullName>
    </recommendedName>
</protein>
<reference evidence="2" key="1">
    <citation type="journal article" date="2023" name="Genome Biol. Evol.">
        <title>First Whole Genome Sequence and Flow Cytometry Genome Size Data for the Lichen-Forming Fungus Ramalina farinacea (Ascomycota).</title>
        <authorList>
            <person name="Llewellyn T."/>
            <person name="Mian S."/>
            <person name="Hill R."/>
            <person name="Leitch I.J."/>
            <person name="Gaya E."/>
        </authorList>
    </citation>
    <scope>NUCLEOTIDE SEQUENCE</scope>
    <source>
        <strain evidence="2">LIQ254RAFAR</strain>
    </source>
</reference>
<accession>A0AA43QXQ8</accession>
<dbReference type="PANTHER" id="PTHR38790:SF4">
    <property type="entry name" value="2EXR DOMAIN-CONTAINING PROTEIN"/>
    <property type="match status" value="1"/>
</dbReference>
<evidence type="ECO:0000259" key="1">
    <source>
        <dbReference type="Pfam" id="PF24864"/>
    </source>
</evidence>
<keyword evidence="3" id="KW-1185">Reference proteome</keyword>